<feature type="active site" description="Nucleophile" evidence="5">
    <location>
        <position position="47"/>
    </location>
</feature>
<evidence type="ECO:0000259" key="6">
    <source>
        <dbReference type="Pfam" id="PF01509"/>
    </source>
</evidence>
<accession>A0A7W7N285</accession>
<dbReference type="PANTHER" id="PTHR13767">
    <property type="entry name" value="TRNA-PSEUDOURIDINE SYNTHASE"/>
    <property type="match status" value="1"/>
</dbReference>
<feature type="domain" description="Pseudouridine synthase II N-terminal" evidence="6">
    <location>
        <begin position="32"/>
        <end position="180"/>
    </location>
</feature>
<comment type="similarity">
    <text evidence="2 5">Belongs to the pseudouridine synthase TruB family. Type 1 subfamily.</text>
</comment>
<dbReference type="CDD" id="cd02573">
    <property type="entry name" value="PseudoU_synth_EcTruB"/>
    <property type="match status" value="1"/>
</dbReference>
<evidence type="ECO:0000256" key="4">
    <source>
        <dbReference type="ARBA" id="ARBA00023235"/>
    </source>
</evidence>
<comment type="function">
    <text evidence="5">Responsible for synthesis of pseudouridine from uracil-55 in the psi GC loop of transfer RNAs.</text>
</comment>
<comment type="caution">
    <text evidence="8">The sequence shown here is derived from an EMBL/GenBank/DDBJ whole genome shotgun (WGS) entry which is preliminary data.</text>
</comment>
<sequence length="310" mass="33588">MARRKKGEIVNGWICLDKAYEMGSTEAVTKVRRLFDAQKAGHAGTLDPLASGVLPIALGEATKTVPFMMDAEKVYRFTIHWGISTDSIDREGEIIARSDVRPSVEAVKAALPSFVGEIDQVPPQFSAIRVNGERAYDLARDGAEFELEARKVMIHEAAVTDAPDADHVEITMRTGKGVYVRSLARDLAVMLGAEGHVSALRRERVGPFTAENAVTLDFLADLAHKGAALEGLLPVSTALDDIPELAVTEQDAFSLRQGRPIVLLPRQVETLKSQLSAGSRTVSAFAGETLVALCTMRAGRLEPDRVFNLP</sequence>
<evidence type="ECO:0000313" key="8">
    <source>
        <dbReference type="EMBL" id="MBB4797088.1"/>
    </source>
</evidence>
<keyword evidence="3 5" id="KW-0819">tRNA processing</keyword>
<dbReference type="InterPro" id="IPR002501">
    <property type="entry name" value="PsdUridine_synth_N"/>
</dbReference>
<dbReference type="HAMAP" id="MF_01080">
    <property type="entry name" value="TruB_bact"/>
    <property type="match status" value="1"/>
</dbReference>
<dbReference type="InterPro" id="IPR032819">
    <property type="entry name" value="TruB_C"/>
</dbReference>
<evidence type="ECO:0000259" key="7">
    <source>
        <dbReference type="Pfam" id="PF16198"/>
    </source>
</evidence>
<dbReference type="Pfam" id="PF16198">
    <property type="entry name" value="TruB_C_2"/>
    <property type="match status" value="1"/>
</dbReference>
<dbReference type="GO" id="GO:0031119">
    <property type="term" value="P:tRNA pseudouridine synthesis"/>
    <property type="evidence" value="ECO:0007669"/>
    <property type="project" value="UniProtKB-UniRule"/>
</dbReference>
<dbReference type="SUPFAM" id="SSF55120">
    <property type="entry name" value="Pseudouridine synthase"/>
    <property type="match status" value="1"/>
</dbReference>
<feature type="domain" description="tRNA pseudouridylate synthase B C-terminal" evidence="7">
    <location>
        <begin position="181"/>
        <end position="239"/>
    </location>
</feature>
<evidence type="ECO:0000313" key="9">
    <source>
        <dbReference type="Proteomes" id="UP000539957"/>
    </source>
</evidence>
<dbReference type="GO" id="GO:1990481">
    <property type="term" value="P:mRNA pseudouridine synthesis"/>
    <property type="evidence" value="ECO:0007669"/>
    <property type="project" value="TreeGrafter"/>
</dbReference>
<reference evidence="8 9" key="1">
    <citation type="submission" date="2020-08" db="EMBL/GenBank/DDBJ databases">
        <title>Functional genomics of gut bacteria from endangered species of beetles.</title>
        <authorList>
            <person name="Carlos-Shanley C."/>
        </authorList>
    </citation>
    <scope>NUCLEOTIDE SEQUENCE [LARGE SCALE GENOMIC DNA]</scope>
    <source>
        <strain evidence="8 9">S00123</strain>
    </source>
</reference>
<dbReference type="AlphaFoldDB" id="A0A7W7N285"/>
<dbReference type="RefSeq" id="WP_184267290.1">
    <property type="nucleotide sequence ID" value="NZ_JACHKY010000001.1"/>
</dbReference>
<evidence type="ECO:0000256" key="3">
    <source>
        <dbReference type="ARBA" id="ARBA00022694"/>
    </source>
</evidence>
<comment type="catalytic activity">
    <reaction evidence="1 5">
        <text>uridine(55) in tRNA = pseudouridine(55) in tRNA</text>
        <dbReference type="Rhea" id="RHEA:42532"/>
        <dbReference type="Rhea" id="RHEA-COMP:10101"/>
        <dbReference type="Rhea" id="RHEA-COMP:10102"/>
        <dbReference type="ChEBI" id="CHEBI:65314"/>
        <dbReference type="ChEBI" id="CHEBI:65315"/>
        <dbReference type="EC" id="5.4.99.25"/>
    </reaction>
</comment>
<dbReference type="EMBL" id="JACHKY010000001">
    <property type="protein sequence ID" value="MBB4797088.1"/>
    <property type="molecule type" value="Genomic_DNA"/>
</dbReference>
<dbReference type="InterPro" id="IPR014780">
    <property type="entry name" value="tRNA_psdUridine_synth_TruB"/>
</dbReference>
<proteinExistence type="inferred from homology"/>
<dbReference type="Pfam" id="PF01509">
    <property type="entry name" value="TruB_N"/>
    <property type="match status" value="1"/>
</dbReference>
<evidence type="ECO:0000256" key="5">
    <source>
        <dbReference type="HAMAP-Rule" id="MF_01080"/>
    </source>
</evidence>
<dbReference type="NCBIfam" id="TIGR00431">
    <property type="entry name" value="TruB"/>
    <property type="match status" value="1"/>
</dbReference>
<protein>
    <recommendedName>
        <fullName evidence="5">tRNA pseudouridine synthase B</fullName>
        <ecNumber evidence="5">5.4.99.25</ecNumber>
    </recommendedName>
    <alternativeName>
        <fullName evidence="5">tRNA pseudouridine(55) synthase</fullName>
        <shortName evidence="5">Psi55 synthase</shortName>
    </alternativeName>
    <alternativeName>
        <fullName evidence="5">tRNA pseudouridylate synthase</fullName>
    </alternativeName>
    <alternativeName>
        <fullName evidence="5">tRNA-uridine isomerase</fullName>
    </alternativeName>
</protein>
<dbReference type="GO" id="GO:0160148">
    <property type="term" value="F:tRNA pseudouridine(55) synthase activity"/>
    <property type="evidence" value="ECO:0007669"/>
    <property type="project" value="UniProtKB-EC"/>
</dbReference>
<organism evidence="8 9">
    <name type="scientific">Brevundimonas bullata</name>
    <dbReference type="NCBI Taxonomy" id="13160"/>
    <lineage>
        <taxon>Bacteria</taxon>
        <taxon>Pseudomonadati</taxon>
        <taxon>Pseudomonadota</taxon>
        <taxon>Alphaproteobacteria</taxon>
        <taxon>Caulobacterales</taxon>
        <taxon>Caulobacteraceae</taxon>
        <taxon>Brevundimonas</taxon>
    </lineage>
</organism>
<dbReference type="InterPro" id="IPR020103">
    <property type="entry name" value="PsdUridine_synth_cat_dom_sf"/>
</dbReference>
<dbReference type="Gene3D" id="3.30.2350.10">
    <property type="entry name" value="Pseudouridine synthase"/>
    <property type="match status" value="1"/>
</dbReference>
<keyword evidence="4 5" id="KW-0413">Isomerase</keyword>
<dbReference type="Proteomes" id="UP000539957">
    <property type="component" value="Unassembled WGS sequence"/>
</dbReference>
<evidence type="ECO:0000256" key="1">
    <source>
        <dbReference type="ARBA" id="ARBA00000385"/>
    </source>
</evidence>
<dbReference type="GO" id="GO:0003723">
    <property type="term" value="F:RNA binding"/>
    <property type="evidence" value="ECO:0007669"/>
    <property type="project" value="InterPro"/>
</dbReference>
<name>A0A7W7N285_9CAUL</name>
<gene>
    <name evidence="5" type="primary">truB</name>
    <name evidence="8" type="ORF">HNP32_000802</name>
</gene>
<dbReference type="PANTHER" id="PTHR13767:SF2">
    <property type="entry name" value="PSEUDOURIDYLATE SYNTHASE TRUB1"/>
    <property type="match status" value="1"/>
</dbReference>
<dbReference type="EC" id="5.4.99.25" evidence="5"/>
<keyword evidence="9" id="KW-1185">Reference proteome</keyword>
<evidence type="ECO:0000256" key="2">
    <source>
        <dbReference type="ARBA" id="ARBA00005642"/>
    </source>
</evidence>